<sequence length="64" mass="7441">MGSFSSKFWNPGKDFTKEASFKQAMQGLFFERELERKGPGGVKIDQQLSILLEFIGNRWDIDHF</sequence>
<accession>A0A2A4T143</accession>
<gene>
    <name evidence="1" type="ORF">COB67_08695</name>
</gene>
<comment type="caution">
    <text evidence="1">The sequence shown here is derived from an EMBL/GenBank/DDBJ whole genome shotgun (WGS) entry which is preliminary data.</text>
</comment>
<reference evidence="2" key="1">
    <citation type="submission" date="2017-08" db="EMBL/GenBank/DDBJ databases">
        <title>A dynamic microbial community with high functional redundancy inhabits the cold, oxic subseafloor aquifer.</title>
        <authorList>
            <person name="Tully B.J."/>
            <person name="Wheat C.G."/>
            <person name="Glazer B.T."/>
            <person name="Huber J.A."/>
        </authorList>
    </citation>
    <scope>NUCLEOTIDE SEQUENCE [LARGE SCALE GENOMIC DNA]</scope>
</reference>
<dbReference type="EMBL" id="NVSR01000063">
    <property type="protein sequence ID" value="PCI27346.1"/>
    <property type="molecule type" value="Genomic_DNA"/>
</dbReference>
<organism evidence="1 2">
    <name type="scientific">SAR324 cluster bacterium</name>
    <dbReference type="NCBI Taxonomy" id="2024889"/>
    <lineage>
        <taxon>Bacteria</taxon>
        <taxon>Deltaproteobacteria</taxon>
        <taxon>SAR324 cluster</taxon>
    </lineage>
</organism>
<name>A0A2A4T143_9DELT</name>
<protein>
    <submittedName>
        <fullName evidence="1">Uncharacterized protein</fullName>
    </submittedName>
</protein>
<dbReference type="Proteomes" id="UP000218113">
    <property type="component" value="Unassembled WGS sequence"/>
</dbReference>
<evidence type="ECO:0000313" key="2">
    <source>
        <dbReference type="Proteomes" id="UP000218113"/>
    </source>
</evidence>
<dbReference type="AlphaFoldDB" id="A0A2A4T143"/>
<evidence type="ECO:0000313" key="1">
    <source>
        <dbReference type="EMBL" id="PCI27346.1"/>
    </source>
</evidence>
<proteinExistence type="predicted"/>